<proteinExistence type="predicted"/>
<accession>A0A9Q9EI08</accession>
<dbReference type="AlphaFoldDB" id="A0A9Q9EI08"/>
<evidence type="ECO:0000313" key="1">
    <source>
        <dbReference type="EMBL" id="USW50522.1"/>
    </source>
</evidence>
<sequence length="188" mass="21396">MATASSAPKPPEGESNHSGILITTNLRWQRELYDWYLSNNITPILVEAEDYMTSPAYVKKICKAAGLDEDAAVFKWEKVPEEEQKKMHPQVQILLKTLMNSEGLRPELAVKGGASVEVEKEEEKWRVEFGEEAARFVRSEVEANMEDYWYLRERKLAVVGGRTSRNVVQTVFGVSLVQLPAYRGSCYH</sequence>
<keyword evidence="2" id="KW-1185">Reference proteome</keyword>
<dbReference type="Proteomes" id="UP001056384">
    <property type="component" value="Chromosome 3"/>
</dbReference>
<dbReference type="OrthoDB" id="3650366at2759"/>
<organism evidence="1 2">
    <name type="scientific">Septoria linicola</name>
    <dbReference type="NCBI Taxonomy" id="215465"/>
    <lineage>
        <taxon>Eukaryota</taxon>
        <taxon>Fungi</taxon>
        <taxon>Dikarya</taxon>
        <taxon>Ascomycota</taxon>
        <taxon>Pezizomycotina</taxon>
        <taxon>Dothideomycetes</taxon>
        <taxon>Dothideomycetidae</taxon>
        <taxon>Mycosphaerellales</taxon>
        <taxon>Mycosphaerellaceae</taxon>
        <taxon>Septoria</taxon>
    </lineage>
</organism>
<dbReference type="PANTHER" id="PTHR48312">
    <property type="match status" value="1"/>
</dbReference>
<evidence type="ECO:0000313" key="2">
    <source>
        <dbReference type="Proteomes" id="UP001056384"/>
    </source>
</evidence>
<reference evidence="1" key="1">
    <citation type="submission" date="2022-06" db="EMBL/GenBank/DDBJ databases">
        <title>Complete genome sequences of two strains of the flax pathogen Septoria linicola.</title>
        <authorList>
            <person name="Lapalu N."/>
            <person name="Simon A."/>
            <person name="Demenou B."/>
            <person name="Paumier D."/>
            <person name="Guillot M.-P."/>
            <person name="Gout L."/>
            <person name="Valade R."/>
        </authorList>
    </citation>
    <scope>NUCLEOTIDE SEQUENCE</scope>
    <source>
        <strain evidence="1">SE15195</strain>
    </source>
</reference>
<dbReference type="EMBL" id="CP099420">
    <property type="protein sequence ID" value="USW50522.1"/>
    <property type="molecule type" value="Genomic_DNA"/>
</dbReference>
<dbReference type="PANTHER" id="PTHR48312:SF1">
    <property type="entry name" value="SULFOTRANSFERASE"/>
    <property type="match status" value="1"/>
</dbReference>
<gene>
    <name evidence="1" type="ORF">Slin15195_G038410</name>
</gene>
<protein>
    <submittedName>
        <fullName evidence="1">Uncharacterized protein</fullName>
    </submittedName>
</protein>
<name>A0A9Q9EI08_9PEZI</name>